<accession>A0A423XJD6</accession>
<evidence type="ECO:0000256" key="1">
    <source>
        <dbReference type="SAM" id="MobiDB-lite"/>
    </source>
</evidence>
<organism evidence="2 3">
    <name type="scientific">Cytospora leucostoma</name>
    <dbReference type="NCBI Taxonomy" id="1230097"/>
    <lineage>
        <taxon>Eukaryota</taxon>
        <taxon>Fungi</taxon>
        <taxon>Dikarya</taxon>
        <taxon>Ascomycota</taxon>
        <taxon>Pezizomycotina</taxon>
        <taxon>Sordariomycetes</taxon>
        <taxon>Sordariomycetidae</taxon>
        <taxon>Diaporthales</taxon>
        <taxon>Cytosporaceae</taxon>
        <taxon>Cytospora</taxon>
    </lineage>
</organism>
<feature type="region of interest" description="Disordered" evidence="1">
    <location>
        <begin position="1"/>
        <end position="22"/>
    </location>
</feature>
<keyword evidence="3" id="KW-1185">Reference proteome</keyword>
<protein>
    <submittedName>
        <fullName evidence="2">Uncharacterized protein</fullName>
    </submittedName>
</protein>
<reference evidence="2 3" key="1">
    <citation type="submission" date="2015-09" db="EMBL/GenBank/DDBJ databases">
        <title>Host preference determinants of Valsa canker pathogens revealed by comparative genomics.</title>
        <authorList>
            <person name="Yin Z."/>
            <person name="Huang L."/>
        </authorList>
    </citation>
    <scope>NUCLEOTIDE SEQUENCE [LARGE SCALE GENOMIC DNA]</scope>
    <source>
        <strain evidence="2 3">SXYLt</strain>
    </source>
</reference>
<dbReference type="Proteomes" id="UP000285146">
    <property type="component" value="Unassembled WGS sequence"/>
</dbReference>
<sequence length="117" mass="13179">MASASGYARRRVAHGQDHPPGYEHREAFSCLTIGHSPQWRQDLKVIARALRHATNGHALQDRNGRGQTYSQQEDALNMTSRWHRVESGTEQEHPVACKGDILIRALTKASHTKTSQR</sequence>
<dbReference type="AlphaFoldDB" id="A0A423XJD6"/>
<evidence type="ECO:0000313" key="3">
    <source>
        <dbReference type="Proteomes" id="UP000285146"/>
    </source>
</evidence>
<name>A0A423XJD6_9PEZI</name>
<evidence type="ECO:0000313" key="2">
    <source>
        <dbReference type="EMBL" id="ROW16416.1"/>
    </source>
</evidence>
<comment type="caution">
    <text evidence="2">The sequence shown here is derived from an EMBL/GenBank/DDBJ whole genome shotgun (WGS) entry which is preliminary data.</text>
</comment>
<gene>
    <name evidence="2" type="ORF">VPNG_02801</name>
</gene>
<proteinExistence type="predicted"/>
<dbReference type="InParanoid" id="A0A423XJD6"/>
<dbReference type="EMBL" id="LKEB01000005">
    <property type="protein sequence ID" value="ROW16416.1"/>
    <property type="molecule type" value="Genomic_DNA"/>
</dbReference>